<dbReference type="InterPro" id="IPR019476">
    <property type="entry name" value="T4SS_TraD_DNA-bd"/>
</dbReference>
<dbReference type="InterPro" id="IPR051539">
    <property type="entry name" value="T4SS-coupling_protein"/>
</dbReference>
<dbReference type="EMBL" id="CP097636">
    <property type="protein sequence ID" value="URI09435.1"/>
    <property type="molecule type" value="Genomic_DNA"/>
</dbReference>
<keyword evidence="4" id="KW-1133">Transmembrane helix</keyword>
<reference evidence="8" key="1">
    <citation type="submission" date="2022-05" db="EMBL/GenBank/DDBJ databases">
        <title>An RpoN-dependent PEP-CTERM gene is involved in floc formation of an Aquincola tertiaricarbonis strain.</title>
        <authorList>
            <person name="Qiu D."/>
            <person name="Xia M."/>
        </authorList>
    </citation>
    <scope>NUCLEOTIDE SEQUENCE</scope>
    <source>
        <strain evidence="8">RN12</strain>
    </source>
</reference>
<dbReference type="CDD" id="cd01127">
    <property type="entry name" value="TrwB_TraG_TraD_VirD4"/>
    <property type="match status" value="1"/>
</dbReference>
<dbReference type="RefSeq" id="WP_250197662.1">
    <property type="nucleotide sequence ID" value="NZ_CP097636.1"/>
</dbReference>
<dbReference type="GO" id="GO:0003677">
    <property type="term" value="F:DNA binding"/>
    <property type="evidence" value="ECO:0007669"/>
    <property type="project" value="UniProtKB-KW"/>
</dbReference>
<feature type="region of interest" description="Disordered" evidence="6">
    <location>
        <begin position="466"/>
        <end position="526"/>
    </location>
</feature>
<evidence type="ECO:0000256" key="1">
    <source>
        <dbReference type="ARBA" id="ARBA00004651"/>
    </source>
</evidence>
<keyword evidence="5" id="KW-0472">Membrane</keyword>
<gene>
    <name evidence="8" type="ORF">MW290_28130</name>
</gene>
<dbReference type="InterPro" id="IPR027417">
    <property type="entry name" value="P-loop_NTPase"/>
</dbReference>
<feature type="compositionally biased region" description="Low complexity" evidence="6">
    <location>
        <begin position="466"/>
        <end position="479"/>
    </location>
</feature>
<evidence type="ECO:0000313" key="8">
    <source>
        <dbReference type="EMBL" id="URI09435.1"/>
    </source>
</evidence>
<protein>
    <submittedName>
        <fullName evidence="8">Type IV secretion system DNA-binding domain-containing protein</fullName>
    </submittedName>
</protein>
<evidence type="ECO:0000256" key="3">
    <source>
        <dbReference type="ARBA" id="ARBA00022692"/>
    </source>
</evidence>
<feature type="domain" description="Type IV secretion system coupling protein TraD DNA-binding" evidence="7">
    <location>
        <begin position="21"/>
        <end position="356"/>
    </location>
</feature>
<dbReference type="Pfam" id="PF10412">
    <property type="entry name" value="TrwB_AAD_bind"/>
    <property type="match status" value="1"/>
</dbReference>
<dbReference type="Gene3D" id="3.40.50.300">
    <property type="entry name" value="P-loop containing nucleotide triphosphate hydrolases"/>
    <property type="match status" value="2"/>
</dbReference>
<dbReference type="SUPFAM" id="SSF52540">
    <property type="entry name" value="P-loop containing nucleoside triphosphate hydrolases"/>
    <property type="match status" value="1"/>
</dbReference>
<keyword evidence="2" id="KW-1003">Cell membrane</keyword>
<organism evidence="8 9">
    <name type="scientific">Aquincola tertiaricarbonis</name>
    <dbReference type="NCBI Taxonomy" id="391953"/>
    <lineage>
        <taxon>Bacteria</taxon>
        <taxon>Pseudomonadati</taxon>
        <taxon>Pseudomonadota</taxon>
        <taxon>Betaproteobacteria</taxon>
        <taxon>Burkholderiales</taxon>
        <taxon>Sphaerotilaceae</taxon>
        <taxon>Aquincola</taxon>
    </lineage>
</organism>
<dbReference type="PANTHER" id="PTHR37937:SF1">
    <property type="entry name" value="CONJUGATIVE TRANSFER: DNA TRANSPORT"/>
    <property type="match status" value="1"/>
</dbReference>
<keyword evidence="9" id="KW-1185">Reference proteome</keyword>
<accession>A0ABY4SB90</accession>
<evidence type="ECO:0000313" key="9">
    <source>
        <dbReference type="Proteomes" id="UP001056201"/>
    </source>
</evidence>
<dbReference type="Proteomes" id="UP001056201">
    <property type="component" value="Chromosome 2"/>
</dbReference>
<evidence type="ECO:0000256" key="4">
    <source>
        <dbReference type="ARBA" id="ARBA00022989"/>
    </source>
</evidence>
<dbReference type="PANTHER" id="PTHR37937">
    <property type="entry name" value="CONJUGATIVE TRANSFER: DNA TRANSPORT"/>
    <property type="match status" value="1"/>
</dbReference>
<evidence type="ECO:0000256" key="6">
    <source>
        <dbReference type="SAM" id="MobiDB-lite"/>
    </source>
</evidence>
<keyword evidence="8" id="KW-0238">DNA-binding</keyword>
<evidence type="ECO:0000256" key="5">
    <source>
        <dbReference type="ARBA" id="ARBA00023136"/>
    </source>
</evidence>
<evidence type="ECO:0000259" key="7">
    <source>
        <dbReference type="Pfam" id="PF10412"/>
    </source>
</evidence>
<sequence>MKSLNKALRQAVAARPDHYITPLVQYPADLWTRHVLVVGGVGSGKTTALLPIAERVAGRGESLIAFDAKGDFTSALPGAALIAPWDARSKAWDIARDLRAIGDIRRFAEALVPQGTDPFWSNASREILVGSILFLRQRQGQLWGWADLAAELVRPIHELKAVMDRFNPTAARLIEKPGVTAQGILSSLSAHCAPITDLARAWGDLPDSKRVSIVEWALAAPASRQIIVQAHASYPLLTKFLAQGILGALAGLASSPQLSDSFDRKLWLIADEAAQLGRAPFQEICSVGRSKGIRAVIATQDFAQLESIHGKEVVQSLISMCGTLIVGQMGPGHSAETLARALGSREVERRNVSISAPGPGSTVSYAREDLALYKPSELGTRLGKNSAGTGVVMALATGGDVYELTWPIVMRKPLRRPFVAAAWTTASVAPVAPSTPAFGAQGGAGSSAALGPSQWSSVAVKGGANAASAHAGGSPSSEEGGFDWQEPRELAGADASDPFAGLETFDDEGLSDEPSDPADNGRKDSI</sequence>
<comment type="subcellular location">
    <subcellularLocation>
        <location evidence="1">Cell membrane</location>
        <topology evidence="1">Multi-pass membrane protein</topology>
    </subcellularLocation>
</comment>
<feature type="compositionally biased region" description="Acidic residues" evidence="6">
    <location>
        <begin position="504"/>
        <end position="516"/>
    </location>
</feature>
<keyword evidence="3" id="KW-0812">Transmembrane</keyword>
<evidence type="ECO:0000256" key="2">
    <source>
        <dbReference type="ARBA" id="ARBA00022475"/>
    </source>
</evidence>
<name>A0ABY4SB90_AQUTE</name>
<proteinExistence type="predicted"/>